<accession>E3NJ65</accession>
<feature type="region of interest" description="Disordered" evidence="1">
    <location>
        <begin position="77"/>
        <end position="97"/>
    </location>
</feature>
<feature type="region of interest" description="Disordered" evidence="1">
    <location>
        <begin position="116"/>
        <end position="147"/>
    </location>
</feature>
<keyword evidence="3" id="KW-1185">Reference proteome</keyword>
<protein>
    <submittedName>
        <fullName evidence="2">Uncharacterized protein</fullName>
    </submittedName>
</protein>
<organism evidence="3">
    <name type="scientific">Caenorhabditis remanei</name>
    <name type="common">Caenorhabditis vulgaris</name>
    <dbReference type="NCBI Taxonomy" id="31234"/>
    <lineage>
        <taxon>Eukaryota</taxon>
        <taxon>Metazoa</taxon>
        <taxon>Ecdysozoa</taxon>
        <taxon>Nematoda</taxon>
        <taxon>Chromadorea</taxon>
        <taxon>Rhabditida</taxon>
        <taxon>Rhabditina</taxon>
        <taxon>Rhabditomorpha</taxon>
        <taxon>Rhabditoidea</taxon>
        <taxon>Rhabditidae</taxon>
        <taxon>Peloderinae</taxon>
        <taxon>Caenorhabditis</taxon>
    </lineage>
</organism>
<name>E3NJ65_CAERE</name>
<dbReference type="Proteomes" id="UP000008281">
    <property type="component" value="Unassembled WGS sequence"/>
</dbReference>
<sequence>MTRNASYSFIWKQQKANHFLVLLTQERLCLSFWNHSQMIHHIRKTNIHALQSHLQDTKNPQSIVIVGSPALMDPKIQAESKRATSTRGSVQSRHETPPRAILTKRLDITECENYSNPNFNVNKSNNTTEPKNSDHTENNAVSGDTDDDFDIIEKRLGNTDTFQDPQRVLPAEAADDDILELPAVRVRKYLSRKAKELSINYVHHADSQETAATLPPGMLSTISPKTKLSTTERLNDEPHMVFPAKLGSSSPYQSLISILFQSVH</sequence>
<evidence type="ECO:0000313" key="2">
    <source>
        <dbReference type="EMBL" id="EFP00386.1"/>
    </source>
</evidence>
<proteinExistence type="predicted"/>
<feature type="compositionally biased region" description="Low complexity" evidence="1">
    <location>
        <begin position="116"/>
        <end position="126"/>
    </location>
</feature>
<evidence type="ECO:0000256" key="1">
    <source>
        <dbReference type="SAM" id="MobiDB-lite"/>
    </source>
</evidence>
<gene>
    <name evidence="2" type="ORF">CRE_01409</name>
</gene>
<dbReference type="EMBL" id="DS268727">
    <property type="protein sequence ID" value="EFP00386.1"/>
    <property type="molecule type" value="Genomic_DNA"/>
</dbReference>
<dbReference type="InParanoid" id="E3NJ65"/>
<reference evidence="2" key="1">
    <citation type="submission" date="2007-07" db="EMBL/GenBank/DDBJ databases">
        <title>PCAP assembly of the Caenorhabditis remanei genome.</title>
        <authorList>
            <consortium name="The Caenorhabditis remanei Sequencing Consortium"/>
            <person name="Wilson R.K."/>
        </authorList>
    </citation>
    <scope>NUCLEOTIDE SEQUENCE [LARGE SCALE GENOMIC DNA]</scope>
    <source>
        <strain evidence="2">PB4641</strain>
    </source>
</reference>
<dbReference type="HOGENOM" id="CLU_1054604_0_0_1"/>
<dbReference type="AlphaFoldDB" id="E3NJ65"/>
<evidence type="ECO:0000313" key="3">
    <source>
        <dbReference type="Proteomes" id="UP000008281"/>
    </source>
</evidence>